<name>G3J5F1_CORMM</name>
<evidence type="ECO:0000259" key="1">
    <source>
        <dbReference type="Pfam" id="PF00456"/>
    </source>
</evidence>
<dbReference type="GO" id="GO:0005634">
    <property type="term" value="C:nucleus"/>
    <property type="evidence" value="ECO:0007669"/>
    <property type="project" value="TreeGrafter"/>
</dbReference>
<dbReference type="InParanoid" id="G3J5F1"/>
<dbReference type="PANTHER" id="PTHR43522:SF6">
    <property type="entry name" value="TRANSKETOLASE-LIKE PYRIMIDINE-BINDING DOMAIN-CONTAINING PROTEIN-RELATED"/>
    <property type="match status" value="1"/>
</dbReference>
<organism evidence="2 3">
    <name type="scientific">Cordyceps militaris (strain CM01)</name>
    <name type="common">Caterpillar fungus</name>
    <dbReference type="NCBI Taxonomy" id="983644"/>
    <lineage>
        <taxon>Eukaryota</taxon>
        <taxon>Fungi</taxon>
        <taxon>Dikarya</taxon>
        <taxon>Ascomycota</taxon>
        <taxon>Pezizomycotina</taxon>
        <taxon>Sordariomycetes</taxon>
        <taxon>Hypocreomycetidae</taxon>
        <taxon>Hypocreales</taxon>
        <taxon>Cordycipitaceae</taxon>
        <taxon>Cordyceps</taxon>
    </lineage>
</organism>
<dbReference type="RefSeq" id="XP_006665889.1">
    <property type="nucleotide sequence ID" value="XM_006665826.1"/>
</dbReference>
<dbReference type="AlphaFoldDB" id="G3J5F1"/>
<dbReference type="Pfam" id="PF00456">
    <property type="entry name" value="Transketolase_N"/>
    <property type="match status" value="1"/>
</dbReference>
<dbReference type="GeneID" id="18162701"/>
<dbReference type="HOGENOM" id="CLU_1372145_0_0_1"/>
<dbReference type="InterPro" id="IPR029061">
    <property type="entry name" value="THDP-binding"/>
</dbReference>
<evidence type="ECO:0000313" key="3">
    <source>
        <dbReference type="Proteomes" id="UP000001610"/>
    </source>
</evidence>
<protein>
    <submittedName>
        <fullName evidence="2">Bacterial-like transketolase</fullName>
    </submittedName>
</protein>
<dbReference type="PANTHER" id="PTHR43522">
    <property type="entry name" value="TRANSKETOLASE"/>
    <property type="match status" value="1"/>
</dbReference>
<dbReference type="eggNOG" id="KOG0523">
    <property type="taxonomic scope" value="Eukaryota"/>
</dbReference>
<sequence length="199" mass="21958">MGIARWRYVLKYSLNNPKYLKGNRFVLSNGHTCQFKDTFLAVYKDMTLSRSSRTTPHAPLAGPPETEIEGIKVTTDPFGQGVAKAVGLAIAMKKLAATYNRPGYNLVNNVTCCITRDICLQVGVCSRGGPLTGYWKLNNLAVPYANHQMTCDVSIDLLRAYGWDVLEAADCCFDVEELVKALLQAEESQESQDKPSVVC</sequence>
<evidence type="ECO:0000313" key="2">
    <source>
        <dbReference type="EMBL" id="EGX96012.1"/>
    </source>
</evidence>
<proteinExistence type="predicted"/>
<dbReference type="OrthoDB" id="10267175at2759"/>
<dbReference type="GO" id="GO:0005829">
    <property type="term" value="C:cytosol"/>
    <property type="evidence" value="ECO:0007669"/>
    <property type="project" value="TreeGrafter"/>
</dbReference>
<dbReference type="SUPFAM" id="SSF52518">
    <property type="entry name" value="Thiamin diphosphate-binding fold (THDP-binding)"/>
    <property type="match status" value="1"/>
</dbReference>
<keyword evidence="3" id="KW-1185">Reference proteome</keyword>
<dbReference type="STRING" id="983644.G3J5F1"/>
<dbReference type="KEGG" id="cmt:CCM_00667"/>
<dbReference type="Proteomes" id="UP000001610">
    <property type="component" value="Unassembled WGS sequence"/>
</dbReference>
<accession>G3J5F1</accession>
<reference evidence="2 3" key="1">
    <citation type="journal article" date="2011" name="Genome Biol.">
        <title>Genome sequence of the insect pathogenic fungus Cordyceps militaris, a valued traditional Chinese medicine.</title>
        <authorList>
            <person name="Zheng P."/>
            <person name="Xia Y."/>
            <person name="Xiao G."/>
            <person name="Xiong C."/>
            <person name="Hu X."/>
            <person name="Zhang S."/>
            <person name="Zheng H."/>
            <person name="Huang Y."/>
            <person name="Zhou Y."/>
            <person name="Wang S."/>
            <person name="Zhao G.P."/>
            <person name="Liu X."/>
            <person name="St Leger R.J."/>
            <person name="Wang C."/>
        </authorList>
    </citation>
    <scope>NUCLEOTIDE SEQUENCE [LARGE SCALE GENOMIC DNA]</scope>
    <source>
        <strain evidence="2 3">CM01</strain>
    </source>
</reference>
<dbReference type="VEuPathDB" id="FungiDB:CCM_00667"/>
<gene>
    <name evidence="2" type="ORF">CCM_00667</name>
</gene>
<dbReference type="EMBL" id="JH126399">
    <property type="protein sequence ID" value="EGX96012.1"/>
    <property type="molecule type" value="Genomic_DNA"/>
</dbReference>
<dbReference type="InterPro" id="IPR005474">
    <property type="entry name" value="Transketolase_N"/>
</dbReference>
<dbReference type="Gene3D" id="3.40.50.970">
    <property type="match status" value="1"/>
</dbReference>
<dbReference type="GO" id="GO:0004802">
    <property type="term" value="F:transketolase activity"/>
    <property type="evidence" value="ECO:0007669"/>
    <property type="project" value="TreeGrafter"/>
</dbReference>
<dbReference type="InterPro" id="IPR033247">
    <property type="entry name" value="Transketolase_fam"/>
</dbReference>
<dbReference type="GO" id="GO:0006098">
    <property type="term" value="P:pentose-phosphate shunt"/>
    <property type="evidence" value="ECO:0007669"/>
    <property type="project" value="TreeGrafter"/>
</dbReference>
<feature type="domain" description="Transketolase N-terminal" evidence="1">
    <location>
        <begin position="3"/>
        <end position="198"/>
    </location>
</feature>